<dbReference type="InterPro" id="IPR000595">
    <property type="entry name" value="cNMP-bd_dom"/>
</dbReference>
<evidence type="ECO:0000256" key="3">
    <source>
        <dbReference type="ARBA" id="ARBA00023163"/>
    </source>
</evidence>
<dbReference type="Proteomes" id="UP000468928">
    <property type="component" value="Unassembled WGS sequence"/>
</dbReference>
<keyword evidence="1" id="KW-0805">Transcription regulation</keyword>
<dbReference type="RefSeq" id="WP_163824345.1">
    <property type="nucleotide sequence ID" value="NZ_JAAGUZ010000021.1"/>
</dbReference>
<evidence type="ECO:0000313" key="9">
    <source>
        <dbReference type="Proteomes" id="UP000470876"/>
    </source>
</evidence>
<evidence type="ECO:0000259" key="4">
    <source>
        <dbReference type="PROSITE" id="PS50042"/>
    </source>
</evidence>
<dbReference type="PROSITE" id="PS00889">
    <property type="entry name" value="CNMP_BINDING_2"/>
    <property type="match status" value="1"/>
</dbReference>
<evidence type="ECO:0000256" key="2">
    <source>
        <dbReference type="ARBA" id="ARBA00023125"/>
    </source>
</evidence>
<dbReference type="Proteomes" id="UP000470876">
    <property type="component" value="Unassembled WGS sequence"/>
</dbReference>
<gene>
    <name evidence="6" type="ORF">GV789_09815</name>
    <name evidence="7" type="ORF">GV794_19575</name>
</gene>
<evidence type="ECO:0000313" key="6">
    <source>
        <dbReference type="EMBL" id="NEW44745.1"/>
    </source>
</evidence>
<dbReference type="InterPro" id="IPR014710">
    <property type="entry name" value="RmlC-like_jellyroll"/>
</dbReference>
<dbReference type="EMBL" id="JAAGUX010000038">
    <property type="protein sequence ID" value="NEW57839.1"/>
    <property type="molecule type" value="Genomic_DNA"/>
</dbReference>
<dbReference type="PROSITE" id="PS50042">
    <property type="entry name" value="CNMP_BINDING_3"/>
    <property type="match status" value="1"/>
</dbReference>
<proteinExistence type="predicted"/>
<dbReference type="GO" id="GO:0005829">
    <property type="term" value="C:cytosol"/>
    <property type="evidence" value="ECO:0007669"/>
    <property type="project" value="TreeGrafter"/>
</dbReference>
<evidence type="ECO:0000313" key="8">
    <source>
        <dbReference type="Proteomes" id="UP000468928"/>
    </source>
</evidence>
<evidence type="ECO:0000259" key="5">
    <source>
        <dbReference type="PROSITE" id="PS51063"/>
    </source>
</evidence>
<dbReference type="Gene3D" id="2.60.120.10">
    <property type="entry name" value="Jelly Rolls"/>
    <property type="match status" value="1"/>
</dbReference>
<name>A0A6P1D2E3_9NOCA</name>
<accession>A0A6P1D2E3</accession>
<dbReference type="SUPFAM" id="SSF46785">
    <property type="entry name" value="Winged helix' DNA-binding domain"/>
    <property type="match status" value="1"/>
</dbReference>
<feature type="domain" description="HTH crp-type" evidence="5">
    <location>
        <begin position="140"/>
        <end position="213"/>
    </location>
</feature>
<dbReference type="InterPro" id="IPR036390">
    <property type="entry name" value="WH_DNA-bd_sf"/>
</dbReference>
<keyword evidence="3" id="KW-0804">Transcription</keyword>
<reference evidence="8 9" key="1">
    <citation type="submission" date="2020-01" db="EMBL/GenBank/DDBJ databases">
        <title>Genetics and antimicrobial susceptibilities of Nocardia species isolated from the soil; a comparison with species isolated from humans.</title>
        <authorList>
            <person name="Carrasco G."/>
            <person name="Monzon S."/>
            <person name="Sansegundo M."/>
            <person name="Garcia E."/>
            <person name="Garrido N."/>
            <person name="Medina M.J."/>
            <person name="Villalon P."/>
            <person name="Ramirez-Arocha A.C."/>
            <person name="Jimenez P."/>
            <person name="Cuesta I."/>
            <person name="Valdezate S."/>
        </authorList>
    </citation>
    <scope>NUCLEOTIDE SEQUENCE [LARGE SCALE GENOMIC DNA]</scope>
    <source>
        <strain evidence="6 8">CNM20110639</strain>
        <strain evidence="7 9">CNM20110649</strain>
    </source>
</reference>
<comment type="caution">
    <text evidence="6">The sequence shown here is derived from an EMBL/GenBank/DDBJ whole genome shotgun (WGS) entry which is preliminary data.</text>
</comment>
<dbReference type="PROSITE" id="PS51063">
    <property type="entry name" value="HTH_CRP_2"/>
    <property type="match status" value="1"/>
</dbReference>
<dbReference type="PANTHER" id="PTHR24567">
    <property type="entry name" value="CRP FAMILY TRANSCRIPTIONAL REGULATORY PROTEIN"/>
    <property type="match status" value="1"/>
</dbReference>
<dbReference type="InterPro" id="IPR018490">
    <property type="entry name" value="cNMP-bd_dom_sf"/>
</dbReference>
<keyword evidence="9" id="KW-1185">Reference proteome</keyword>
<dbReference type="InterPro" id="IPR050397">
    <property type="entry name" value="Env_Response_Regulators"/>
</dbReference>
<sequence length="222" mass="24490">MAQLNEGSRRALLDLAIPHTRPPGTVLIGQGQTSKNVLLLRSHDRQLPACVKITAVTRSGHETLLGIRVTGDIVGELAVLRGTGRSATVTTCTDTLVHSIDPDSFLDFLNTYADGWEALCRMLADRLDWANRRRLDFASYDIPERLARVLLELAERHGHATPDGYELGVRLSRAELGRLIGAGEDAIGLAMRQLRAQSLVRSSYRRVTITDMERLRVVADAN</sequence>
<dbReference type="InterPro" id="IPR018488">
    <property type="entry name" value="cNMP-bd_CS"/>
</dbReference>
<protein>
    <submittedName>
        <fullName evidence="6">Crp/Fnr family transcriptional regulator</fullName>
    </submittedName>
</protein>
<dbReference type="PANTHER" id="PTHR24567:SF74">
    <property type="entry name" value="HTH-TYPE TRANSCRIPTIONAL REGULATOR ARCR"/>
    <property type="match status" value="1"/>
</dbReference>
<dbReference type="InterPro" id="IPR012318">
    <property type="entry name" value="HTH_CRP"/>
</dbReference>
<dbReference type="GO" id="GO:0003677">
    <property type="term" value="F:DNA binding"/>
    <property type="evidence" value="ECO:0007669"/>
    <property type="project" value="UniProtKB-KW"/>
</dbReference>
<keyword evidence="2" id="KW-0238">DNA-binding</keyword>
<dbReference type="SUPFAM" id="SSF51206">
    <property type="entry name" value="cAMP-binding domain-like"/>
    <property type="match status" value="1"/>
</dbReference>
<evidence type="ECO:0000313" key="7">
    <source>
        <dbReference type="EMBL" id="NEW57839.1"/>
    </source>
</evidence>
<dbReference type="Pfam" id="PF00027">
    <property type="entry name" value="cNMP_binding"/>
    <property type="match status" value="1"/>
</dbReference>
<organism evidence="6 8">
    <name type="scientific">Nocardia cyriacigeorgica</name>
    <dbReference type="NCBI Taxonomy" id="135487"/>
    <lineage>
        <taxon>Bacteria</taxon>
        <taxon>Bacillati</taxon>
        <taxon>Actinomycetota</taxon>
        <taxon>Actinomycetes</taxon>
        <taxon>Mycobacteriales</taxon>
        <taxon>Nocardiaceae</taxon>
        <taxon>Nocardia</taxon>
    </lineage>
</organism>
<dbReference type="EMBL" id="JAAGUZ010000021">
    <property type="protein sequence ID" value="NEW44745.1"/>
    <property type="molecule type" value="Genomic_DNA"/>
</dbReference>
<dbReference type="CDD" id="cd00038">
    <property type="entry name" value="CAP_ED"/>
    <property type="match status" value="1"/>
</dbReference>
<evidence type="ECO:0000256" key="1">
    <source>
        <dbReference type="ARBA" id="ARBA00023015"/>
    </source>
</evidence>
<feature type="domain" description="Cyclic nucleotide-binding" evidence="4">
    <location>
        <begin position="1"/>
        <end position="109"/>
    </location>
</feature>
<dbReference type="GO" id="GO:0003700">
    <property type="term" value="F:DNA-binding transcription factor activity"/>
    <property type="evidence" value="ECO:0007669"/>
    <property type="project" value="TreeGrafter"/>
</dbReference>
<dbReference type="AlphaFoldDB" id="A0A6P1D2E3"/>
<dbReference type="SMART" id="SM00100">
    <property type="entry name" value="cNMP"/>
    <property type="match status" value="1"/>
</dbReference>
<dbReference type="Pfam" id="PF13545">
    <property type="entry name" value="HTH_Crp_2"/>
    <property type="match status" value="1"/>
</dbReference>